<evidence type="ECO:0000256" key="1">
    <source>
        <dbReference type="ARBA" id="ARBA00004651"/>
    </source>
</evidence>
<evidence type="ECO:0000256" key="5">
    <source>
        <dbReference type="SAM" id="MobiDB-lite"/>
    </source>
</evidence>
<evidence type="ECO:0000256" key="3">
    <source>
        <dbReference type="ARBA" id="ARBA00022989"/>
    </source>
</evidence>
<feature type="domain" description="Major facilitator superfamily (MFS) profile" evidence="7">
    <location>
        <begin position="1"/>
        <end position="221"/>
    </location>
</feature>
<evidence type="ECO:0000256" key="6">
    <source>
        <dbReference type="SAM" id="Phobius"/>
    </source>
</evidence>
<feature type="compositionally biased region" description="Pro residues" evidence="5">
    <location>
        <begin position="207"/>
        <end position="221"/>
    </location>
</feature>
<protein>
    <recommendedName>
        <fullName evidence="7">Major facilitator superfamily (MFS) profile domain-containing protein</fullName>
    </recommendedName>
</protein>
<dbReference type="PROSITE" id="PS50850">
    <property type="entry name" value="MFS"/>
    <property type="match status" value="1"/>
</dbReference>
<dbReference type="GeneID" id="93506438"/>
<comment type="caution">
    <text evidence="8">The sequence shown here is derived from an EMBL/GenBank/DDBJ whole genome shotgun (WGS) entry which is preliminary data.</text>
</comment>
<name>A0ABW7TI25_9NOCA</name>
<keyword evidence="4 6" id="KW-0472">Membrane</keyword>
<accession>A0ABW7TI25</accession>
<evidence type="ECO:0000313" key="9">
    <source>
        <dbReference type="Proteomes" id="UP001611263"/>
    </source>
</evidence>
<dbReference type="EMBL" id="JBIRUQ010000001">
    <property type="protein sequence ID" value="MFI1459298.1"/>
    <property type="molecule type" value="Genomic_DNA"/>
</dbReference>
<feature type="region of interest" description="Disordered" evidence="5">
    <location>
        <begin position="169"/>
        <end position="221"/>
    </location>
</feature>
<dbReference type="InterPro" id="IPR036259">
    <property type="entry name" value="MFS_trans_sf"/>
</dbReference>
<feature type="transmembrane region" description="Helical" evidence="6">
    <location>
        <begin position="46"/>
        <end position="65"/>
    </location>
</feature>
<dbReference type="Proteomes" id="UP001611263">
    <property type="component" value="Unassembled WGS sequence"/>
</dbReference>
<dbReference type="RefSeq" id="WP_051157797.1">
    <property type="nucleotide sequence ID" value="NZ_JBIRUQ010000001.1"/>
</dbReference>
<keyword evidence="3 6" id="KW-1133">Transmembrane helix</keyword>
<gene>
    <name evidence="8" type="ORF">ACH4WX_01100</name>
</gene>
<evidence type="ECO:0000256" key="2">
    <source>
        <dbReference type="ARBA" id="ARBA00022692"/>
    </source>
</evidence>
<evidence type="ECO:0000313" key="8">
    <source>
        <dbReference type="EMBL" id="MFI1459298.1"/>
    </source>
</evidence>
<keyword evidence="2 6" id="KW-0812">Transmembrane</keyword>
<dbReference type="InterPro" id="IPR020846">
    <property type="entry name" value="MFS_dom"/>
</dbReference>
<keyword evidence="9" id="KW-1185">Reference proteome</keyword>
<feature type="transmembrane region" description="Helical" evidence="6">
    <location>
        <begin position="12"/>
        <end position="34"/>
    </location>
</feature>
<evidence type="ECO:0000259" key="7">
    <source>
        <dbReference type="PROSITE" id="PS50850"/>
    </source>
</evidence>
<sequence length="221" mass="22496">MMIELGLLPREFLLIGVVSYLVAAALTFALGFLFGGRSPTASLLPALGVMVVGVLLTSFAAAGVMLLAGRVLGGLGAGVAVGVTVAVLRRVQGSRAVAATVVAVLSGLAAVAAPFVNSAISEMLSFRLPHLATEPFLSAAIFAAAVSGIAQTAGAGRAARSTPYGMPYPPPYPAPPNPVDRYPAPQYPVAHPMHQAPQYPATQNPASPHPATPYPPRSPGR</sequence>
<reference evidence="8 9" key="1">
    <citation type="submission" date="2024-10" db="EMBL/GenBank/DDBJ databases">
        <title>The Natural Products Discovery Center: Release of the First 8490 Sequenced Strains for Exploring Actinobacteria Biosynthetic Diversity.</title>
        <authorList>
            <person name="Kalkreuter E."/>
            <person name="Kautsar S.A."/>
            <person name="Yang D."/>
            <person name="Bader C.D."/>
            <person name="Teijaro C.N."/>
            <person name="Fluegel L."/>
            <person name="Davis C.M."/>
            <person name="Simpson J.R."/>
            <person name="Lauterbach L."/>
            <person name="Steele A.D."/>
            <person name="Gui C."/>
            <person name="Meng S."/>
            <person name="Li G."/>
            <person name="Viehrig K."/>
            <person name="Ye F."/>
            <person name="Su P."/>
            <person name="Kiefer A.F."/>
            <person name="Nichols A."/>
            <person name="Cepeda A.J."/>
            <person name="Yan W."/>
            <person name="Fan B."/>
            <person name="Jiang Y."/>
            <person name="Adhikari A."/>
            <person name="Zheng C.-J."/>
            <person name="Schuster L."/>
            <person name="Cowan T.M."/>
            <person name="Smanski M.J."/>
            <person name="Chevrette M.G."/>
            <person name="De Carvalho L.P.S."/>
            <person name="Shen B."/>
        </authorList>
    </citation>
    <scope>NUCLEOTIDE SEQUENCE [LARGE SCALE GENOMIC DNA]</scope>
    <source>
        <strain evidence="8 9">NPDC020568</strain>
    </source>
</reference>
<evidence type="ECO:0000256" key="4">
    <source>
        <dbReference type="ARBA" id="ARBA00023136"/>
    </source>
</evidence>
<dbReference type="SUPFAM" id="SSF103473">
    <property type="entry name" value="MFS general substrate transporter"/>
    <property type="match status" value="1"/>
</dbReference>
<comment type="subcellular location">
    <subcellularLocation>
        <location evidence="1">Cell membrane</location>
        <topology evidence="1">Multi-pass membrane protein</topology>
    </subcellularLocation>
</comment>
<feature type="transmembrane region" description="Helical" evidence="6">
    <location>
        <begin position="96"/>
        <end position="116"/>
    </location>
</feature>
<organism evidence="8 9">
    <name type="scientific">Nocardia carnea</name>
    <dbReference type="NCBI Taxonomy" id="37328"/>
    <lineage>
        <taxon>Bacteria</taxon>
        <taxon>Bacillati</taxon>
        <taxon>Actinomycetota</taxon>
        <taxon>Actinomycetes</taxon>
        <taxon>Mycobacteriales</taxon>
        <taxon>Nocardiaceae</taxon>
        <taxon>Nocardia</taxon>
    </lineage>
</organism>
<proteinExistence type="predicted"/>
<feature type="compositionally biased region" description="Pro residues" evidence="5">
    <location>
        <begin position="169"/>
        <end position="178"/>
    </location>
</feature>
<feature type="transmembrane region" description="Helical" evidence="6">
    <location>
        <begin position="71"/>
        <end position="89"/>
    </location>
</feature>